<accession>A0A7X1B0A2</accession>
<comment type="caution">
    <text evidence="5">The sequence shown here is derived from an EMBL/GenBank/DDBJ whole genome shotgun (WGS) entry which is preliminary data.</text>
</comment>
<dbReference type="AlphaFoldDB" id="A0A7X1B0A2"/>
<evidence type="ECO:0000256" key="1">
    <source>
        <dbReference type="ARBA" id="ARBA00023015"/>
    </source>
</evidence>
<evidence type="ECO:0000256" key="2">
    <source>
        <dbReference type="ARBA" id="ARBA00023125"/>
    </source>
</evidence>
<evidence type="ECO:0000313" key="5">
    <source>
        <dbReference type="EMBL" id="MBC2603207.1"/>
    </source>
</evidence>
<dbReference type="InterPro" id="IPR028082">
    <property type="entry name" value="Peripla_BP_I"/>
</dbReference>
<keyword evidence="2" id="KW-0238">DNA-binding</keyword>
<dbReference type="Pfam" id="PF00392">
    <property type="entry name" value="GntR"/>
    <property type="match status" value="1"/>
</dbReference>
<sequence>MVPKVYRQFKLDGDTADPGHLQIARFLERLIHTDVLKENERLPSTTELVNLWGANITRIQRAMDLLVANGLLQRSPRRGTFVTSKRARPSVGILIGPDLLPGEPQFYRLLAADLKLEIKSKGLVPRLYDSYNGSRAPYGGGSHEDIHYDLMHRSFVGFTVVGVPRNALLLEEDKLQIGKSKFPYANFSTPAPDIDVHVDYHHFASTAVDSLISQGCCKFAYFPPSIGPRYKEHLKSFTDSMKVGGIPAKDYKVVKDMNKGIDHPQSVGLERSAYEKTISLLKKWKKSKFSPDAFIISDDIAARGIIAAVNAAGDSASKFVVQSNLNTEHFYVLPTARYLVSTAEIASNLVQRLTLRMTNSPHASEPEKIRGTLTKAYR</sequence>
<dbReference type="GO" id="GO:0045892">
    <property type="term" value="P:negative regulation of DNA-templated transcription"/>
    <property type="evidence" value="ECO:0007669"/>
    <property type="project" value="TreeGrafter"/>
</dbReference>
<proteinExistence type="predicted"/>
<protein>
    <submittedName>
        <fullName evidence="5">GntR family transcriptional regulator</fullName>
    </submittedName>
</protein>
<dbReference type="Gene3D" id="3.40.50.2300">
    <property type="match status" value="2"/>
</dbReference>
<name>A0A7X1B0A2_9BACT</name>
<reference evidence="5 6" key="1">
    <citation type="submission" date="2020-07" db="EMBL/GenBank/DDBJ databases">
        <authorList>
            <person name="Feng X."/>
        </authorList>
    </citation>
    <scope>NUCLEOTIDE SEQUENCE [LARGE SCALE GENOMIC DNA]</scope>
    <source>
        <strain evidence="5 6">JCM14086</strain>
    </source>
</reference>
<keyword evidence="3" id="KW-0804">Transcription</keyword>
<dbReference type="InterPro" id="IPR050679">
    <property type="entry name" value="Bact_HTH_transcr_reg"/>
</dbReference>
<evidence type="ECO:0000313" key="6">
    <source>
        <dbReference type="Proteomes" id="UP000525652"/>
    </source>
</evidence>
<evidence type="ECO:0000259" key="4">
    <source>
        <dbReference type="PROSITE" id="PS50949"/>
    </source>
</evidence>
<gene>
    <name evidence="5" type="ORF">H5P30_15605</name>
</gene>
<dbReference type="GO" id="GO:0003677">
    <property type="term" value="F:DNA binding"/>
    <property type="evidence" value="ECO:0007669"/>
    <property type="project" value="UniProtKB-KW"/>
</dbReference>
<keyword evidence="6" id="KW-1185">Reference proteome</keyword>
<dbReference type="InterPro" id="IPR036388">
    <property type="entry name" value="WH-like_DNA-bd_sf"/>
</dbReference>
<dbReference type="Proteomes" id="UP000525652">
    <property type="component" value="Unassembled WGS sequence"/>
</dbReference>
<dbReference type="GO" id="GO:0003700">
    <property type="term" value="F:DNA-binding transcription factor activity"/>
    <property type="evidence" value="ECO:0007669"/>
    <property type="project" value="InterPro"/>
</dbReference>
<dbReference type="SUPFAM" id="SSF53822">
    <property type="entry name" value="Periplasmic binding protein-like I"/>
    <property type="match status" value="1"/>
</dbReference>
<dbReference type="SUPFAM" id="SSF46785">
    <property type="entry name" value="Winged helix' DNA-binding domain"/>
    <property type="match status" value="1"/>
</dbReference>
<dbReference type="InterPro" id="IPR000524">
    <property type="entry name" value="Tscrpt_reg_HTH_GntR"/>
</dbReference>
<dbReference type="PANTHER" id="PTHR44846:SF17">
    <property type="entry name" value="GNTR-FAMILY TRANSCRIPTIONAL REGULATOR"/>
    <property type="match status" value="1"/>
</dbReference>
<feature type="domain" description="HTH gntR-type" evidence="4">
    <location>
        <begin position="17"/>
        <end position="85"/>
    </location>
</feature>
<dbReference type="EMBL" id="JACHVA010000124">
    <property type="protein sequence ID" value="MBC2603207.1"/>
    <property type="molecule type" value="Genomic_DNA"/>
</dbReference>
<keyword evidence="1" id="KW-0805">Transcription regulation</keyword>
<organism evidence="5 6">
    <name type="scientific">Puniceicoccus vermicola</name>
    <dbReference type="NCBI Taxonomy" id="388746"/>
    <lineage>
        <taxon>Bacteria</taxon>
        <taxon>Pseudomonadati</taxon>
        <taxon>Verrucomicrobiota</taxon>
        <taxon>Opitutia</taxon>
        <taxon>Puniceicoccales</taxon>
        <taxon>Puniceicoccaceae</taxon>
        <taxon>Puniceicoccus</taxon>
    </lineage>
</organism>
<evidence type="ECO:0000256" key="3">
    <source>
        <dbReference type="ARBA" id="ARBA00023163"/>
    </source>
</evidence>
<dbReference type="SMART" id="SM00345">
    <property type="entry name" value="HTH_GNTR"/>
    <property type="match status" value="1"/>
</dbReference>
<dbReference type="CDD" id="cd07377">
    <property type="entry name" value="WHTH_GntR"/>
    <property type="match status" value="1"/>
</dbReference>
<dbReference type="PANTHER" id="PTHR44846">
    <property type="entry name" value="MANNOSYL-D-GLYCERATE TRANSPORT/METABOLISM SYSTEM REPRESSOR MNGR-RELATED"/>
    <property type="match status" value="1"/>
</dbReference>
<dbReference type="InterPro" id="IPR036390">
    <property type="entry name" value="WH_DNA-bd_sf"/>
</dbReference>
<dbReference type="Gene3D" id="1.10.10.10">
    <property type="entry name" value="Winged helix-like DNA-binding domain superfamily/Winged helix DNA-binding domain"/>
    <property type="match status" value="1"/>
</dbReference>
<dbReference type="RefSeq" id="WP_185693840.1">
    <property type="nucleotide sequence ID" value="NZ_JACHVA010000124.1"/>
</dbReference>
<dbReference type="PROSITE" id="PS50949">
    <property type="entry name" value="HTH_GNTR"/>
    <property type="match status" value="1"/>
</dbReference>